<proteinExistence type="predicted"/>
<dbReference type="Proteomes" id="UP000076852">
    <property type="component" value="Chromosome 1"/>
</dbReference>
<dbReference type="EMBL" id="CP014578">
    <property type="protein sequence ID" value="ANB72752.1"/>
    <property type="molecule type" value="Genomic_DNA"/>
</dbReference>
<gene>
    <name evidence="1" type="ORF">AYM40_10545</name>
</gene>
<dbReference type="AlphaFoldDB" id="A0A160FK70"/>
<name>A0A160FK70_9BURK</name>
<dbReference type="KEGG" id="buz:AYM40_10545"/>
<accession>A0A160FK70</accession>
<organism evidence="1 2">
    <name type="scientific">Paraburkholderia phytofirmans OLGA172</name>
    <dbReference type="NCBI Taxonomy" id="1417228"/>
    <lineage>
        <taxon>Bacteria</taxon>
        <taxon>Pseudomonadati</taxon>
        <taxon>Pseudomonadota</taxon>
        <taxon>Betaproteobacteria</taxon>
        <taxon>Burkholderiales</taxon>
        <taxon>Burkholderiaceae</taxon>
        <taxon>Paraburkholderia</taxon>
    </lineage>
</organism>
<keyword evidence="2" id="KW-1185">Reference proteome</keyword>
<sequence length="76" mass="8112">MKARIVQSYHTLHLRTLPLISGAMRRWTAPGATPWHAMDDPGIIPDAIVDAGTRAGAPEVRTDATQDAGMSMESAA</sequence>
<evidence type="ECO:0000313" key="1">
    <source>
        <dbReference type="EMBL" id="ANB72752.1"/>
    </source>
</evidence>
<reference evidence="1 2" key="1">
    <citation type="journal article" date="2016" name="Gene">
        <title>PacBio SMRT assembly of a complex multi-replicon genome reveals chlorocatechol degradative operon in a region of genome plasticity.</title>
        <authorList>
            <person name="Ricker N."/>
            <person name="Shen S.Y."/>
            <person name="Goordial J."/>
            <person name="Jin S."/>
            <person name="Fulthorpe R.R."/>
        </authorList>
    </citation>
    <scope>NUCLEOTIDE SEQUENCE [LARGE SCALE GENOMIC DNA]</scope>
    <source>
        <strain evidence="1 2">OLGA172</strain>
    </source>
</reference>
<protein>
    <submittedName>
        <fullName evidence="1">Uncharacterized protein</fullName>
    </submittedName>
</protein>
<evidence type="ECO:0000313" key="2">
    <source>
        <dbReference type="Proteomes" id="UP000076852"/>
    </source>
</evidence>